<evidence type="ECO:0000256" key="5">
    <source>
        <dbReference type="SAM" id="Phobius"/>
    </source>
</evidence>
<feature type="transmembrane region" description="Helical" evidence="5">
    <location>
        <begin position="299"/>
        <end position="323"/>
    </location>
</feature>
<dbReference type="PANTHER" id="PTHR23112:SF0">
    <property type="entry name" value="TRANSMEMBRANE PROTEIN 116"/>
    <property type="match status" value="1"/>
</dbReference>
<keyword evidence="7" id="KW-1185">Reference proteome</keyword>
<evidence type="ECO:0000256" key="1">
    <source>
        <dbReference type="ARBA" id="ARBA00004141"/>
    </source>
</evidence>
<dbReference type="PROSITE" id="PS50262">
    <property type="entry name" value="G_PROTEIN_RECEP_F1_2"/>
    <property type="match status" value="1"/>
</dbReference>
<keyword evidence="2 5" id="KW-0812">Transmembrane</keyword>
<gene>
    <name evidence="8" type="primary">TMEM116</name>
</gene>
<organism evidence="7 8">
    <name type="scientific">Microcaecilia unicolor</name>
    <dbReference type="NCBI Taxonomy" id="1415580"/>
    <lineage>
        <taxon>Eukaryota</taxon>
        <taxon>Metazoa</taxon>
        <taxon>Chordata</taxon>
        <taxon>Craniata</taxon>
        <taxon>Vertebrata</taxon>
        <taxon>Euteleostomi</taxon>
        <taxon>Amphibia</taxon>
        <taxon>Gymnophiona</taxon>
        <taxon>Siphonopidae</taxon>
        <taxon>Microcaecilia</taxon>
    </lineage>
</organism>
<feature type="transmembrane region" description="Helical" evidence="5">
    <location>
        <begin position="78"/>
        <end position="99"/>
    </location>
</feature>
<dbReference type="SUPFAM" id="SSF81321">
    <property type="entry name" value="Family A G protein-coupled receptor-like"/>
    <property type="match status" value="1"/>
</dbReference>
<evidence type="ECO:0000256" key="2">
    <source>
        <dbReference type="ARBA" id="ARBA00022692"/>
    </source>
</evidence>
<dbReference type="KEGG" id="muo:115480828"/>
<dbReference type="Proteomes" id="UP000515156">
    <property type="component" value="Chromosome 11"/>
</dbReference>
<dbReference type="CTD" id="89894"/>
<sequence length="372" mass="41911">MTFLMPAKGLGSGYSPSHAMDDHDLTNITKLYADYTQIYSAIEWIQFFTATMSIIGSSSIMAYAVFQNLLRSPEVRPLFYLSFFNLWLGLCWLTGSVLYRHALKNQNVACYNLQITGQLFYIASFFYTVNYAWHLYIDLKGKMYSMSHWATEYAYRVGRIGTILSGLLPLVLVIPVLSLGNYTECYSNFNQSHRCLLLHTGVPNPNSSICTGLYFYGSGVFQVTFLVTVIATVVLLLKACVLYKKYTSCLTSVSDQKWAVISVAKQRMVLYPVVFFICWTPAAVLSTSKLIDPEEHTDFHIILSFLQALTAVSQGLLNCLVYGRTQQMLSYKKQVTRCDEATQTLLSRQQKKFYASIQPTTTCADSATSTGL</sequence>
<dbReference type="GO" id="GO:0005886">
    <property type="term" value="C:plasma membrane"/>
    <property type="evidence" value="ECO:0007669"/>
    <property type="project" value="TreeGrafter"/>
</dbReference>
<feature type="transmembrane region" description="Helical" evidence="5">
    <location>
        <begin position="268"/>
        <end position="287"/>
    </location>
</feature>
<reference evidence="7" key="1">
    <citation type="submission" date="2024-06" db="UniProtKB">
        <authorList>
            <consortium name="RefSeq"/>
        </authorList>
    </citation>
    <scope>NUCLEOTIDE SEQUENCE [LARGE SCALE GENOMIC DNA]</scope>
</reference>
<evidence type="ECO:0000256" key="4">
    <source>
        <dbReference type="ARBA" id="ARBA00023136"/>
    </source>
</evidence>
<dbReference type="Gene3D" id="1.20.1070.10">
    <property type="entry name" value="Rhodopsin 7-helix transmembrane proteins"/>
    <property type="match status" value="1"/>
</dbReference>
<dbReference type="InterPro" id="IPR017452">
    <property type="entry name" value="GPCR_Rhodpsn_7TM"/>
</dbReference>
<feature type="transmembrane region" description="Helical" evidence="5">
    <location>
        <begin position="160"/>
        <end position="180"/>
    </location>
</feature>
<evidence type="ECO:0000313" key="8">
    <source>
        <dbReference type="RefSeq" id="XP_030075616.1"/>
    </source>
</evidence>
<feature type="transmembrane region" description="Helical" evidence="5">
    <location>
        <begin position="213"/>
        <end position="237"/>
    </location>
</feature>
<comment type="subcellular location">
    <subcellularLocation>
        <location evidence="1">Membrane</location>
        <topology evidence="1">Multi-pass membrane protein</topology>
    </subcellularLocation>
</comment>
<feature type="transmembrane region" description="Helical" evidence="5">
    <location>
        <begin position="44"/>
        <end position="66"/>
    </location>
</feature>
<dbReference type="RefSeq" id="XP_030075616.1">
    <property type="nucleotide sequence ID" value="XM_030219756.1"/>
</dbReference>
<feature type="domain" description="G-protein coupled receptors family 1 profile" evidence="6">
    <location>
        <begin position="56"/>
        <end position="322"/>
    </location>
</feature>
<dbReference type="GeneID" id="115480828"/>
<reference evidence="8" key="2">
    <citation type="submission" date="2025-08" db="UniProtKB">
        <authorList>
            <consortium name="RefSeq"/>
        </authorList>
    </citation>
    <scope>IDENTIFICATION</scope>
</reference>
<evidence type="ECO:0000256" key="3">
    <source>
        <dbReference type="ARBA" id="ARBA00022989"/>
    </source>
</evidence>
<feature type="transmembrane region" description="Helical" evidence="5">
    <location>
        <begin position="119"/>
        <end position="139"/>
    </location>
</feature>
<protein>
    <submittedName>
        <fullName evidence="8">Transmembrane protein 116 isoform X1</fullName>
    </submittedName>
</protein>
<evidence type="ECO:0000259" key="6">
    <source>
        <dbReference type="PROSITE" id="PS50262"/>
    </source>
</evidence>
<name>A0A6P7ZH02_9AMPH</name>
<dbReference type="GO" id="GO:0004930">
    <property type="term" value="F:G protein-coupled receptor activity"/>
    <property type="evidence" value="ECO:0007669"/>
    <property type="project" value="TreeGrafter"/>
</dbReference>
<proteinExistence type="predicted"/>
<dbReference type="InParanoid" id="A0A6P7ZH02"/>
<dbReference type="AlphaFoldDB" id="A0A6P7ZH02"/>
<dbReference type="OrthoDB" id="10070607at2759"/>
<keyword evidence="4 5" id="KW-0472">Membrane</keyword>
<dbReference type="GO" id="GO:0007189">
    <property type="term" value="P:adenylate cyclase-activating G protein-coupled receptor signaling pathway"/>
    <property type="evidence" value="ECO:0007669"/>
    <property type="project" value="TreeGrafter"/>
</dbReference>
<accession>A0A6P7ZH02</accession>
<dbReference type="FunCoup" id="A0A6P7ZH02">
    <property type="interactions" value="28"/>
</dbReference>
<evidence type="ECO:0000313" key="7">
    <source>
        <dbReference type="Proteomes" id="UP000515156"/>
    </source>
</evidence>
<keyword evidence="3 5" id="KW-1133">Transmembrane helix</keyword>
<dbReference type="PANTHER" id="PTHR23112">
    <property type="entry name" value="G PROTEIN-COUPLED RECEPTOR 157-RELATED"/>
    <property type="match status" value="1"/>
</dbReference>